<dbReference type="NCBIfam" id="TIGR00848">
    <property type="entry name" value="fruA"/>
    <property type="match status" value="1"/>
</dbReference>
<comment type="caution">
    <text evidence="7">The sequence shown here is derived from an EMBL/GenBank/DDBJ whole genome shotgun (WGS) entry which is preliminary data.</text>
</comment>
<dbReference type="PANTHER" id="PTHR47738">
    <property type="entry name" value="PTS SYSTEM FRUCTOSE-LIKE EIIA COMPONENT-RELATED"/>
    <property type="match status" value="1"/>
</dbReference>
<accession>A0ABV9JU39</accession>
<feature type="domain" description="PTS EIIA type-2" evidence="6">
    <location>
        <begin position="10"/>
        <end position="155"/>
    </location>
</feature>
<evidence type="ECO:0000313" key="8">
    <source>
        <dbReference type="Proteomes" id="UP001595988"/>
    </source>
</evidence>
<dbReference type="PANTHER" id="PTHR47738:SF2">
    <property type="entry name" value="PTS SYSTEM FRUCTOSE-LIKE EIIA COMPONENT"/>
    <property type="match status" value="1"/>
</dbReference>
<evidence type="ECO:0000256" key="1">
    <source>
        <dbReference type="ARBA" id="ARBA00022448"/>
    </source>
</evidence>
<dbReference type="Gene3D" id="3.40.930.10">
    <property type="entry name" value="Mannitol-specific EII, Chain A"/>
    <property type="match status" value="1"/>
</dbReference>
<keyword evidence="4" id="KW-0808">Transferase</keyword>
<dbReference type="PROSITE" id="PS00372">
    <property type="entry name" value="PTS_EIIA_TYPE_2_HIS"/>
    <property type="match status" value="1"/>
</dbReference>
<evidence type="ECO:0000256" key="2">
    <source>
        <dbReference type="ARBA" id="ARBA00022553"/>
    </source>
</evidence>
<dbReference type="InterPro" id="IPR051541">
    <property type="entry name" value="PTS_SugarTrans_NitroReg"/>
</dbReference>
<dbReference type="InterPro" id="IPR016152">
    <property type="entry name" value="PTrfase/Anion_transptr"/>
</dbReference>
<name>A0ABV9JU39_9BACI</name>
<dbReference type="InterPro" id="IPR004715">
    <property type="entry name" value="PTS_IIA_fruc"/>
</dbReference>
<organism evidence="7 8">
    <name type="scientific">Oceanobacillus aidingensis</name>
    <dbReference type="NCBI Taxonomy" id="645964"/>
    <lineage>
        <taxon>Bacteria</taxon>
        <taxon>Bacillati</taxon>
        <taxon>Bacillota</taxon>
        <taxon>Bacilli</taxon>
        <taxon>Bacillales</taxon>
        <taxon>Bacillaceae</taxon>
        <taxon>Oceanobacillus</taxon>
    </lineage>
</organism>
<protein>
    <submittedName>
        <fullName evidence="7">PTS sugar transporter subunit IIA</fullName>
    </submittedName>
</protein>
<keyword evidence="1" id="KW-0813">Transport</keyword>
<dbReference type="CDD" id="cd00211">
    <property type="entry name" value="PTS_IIA_fru"/>
    <property type="match status" value="1"/>
</dbReference>
<reference evidence="8" key="1">
    <citation type="journal article" date="2019" name="Int. J. Syst. Evol. Microbiol.">
        <title>The Global Catalogue of Microorganisms (GCM) 10K type strain sequencing project: providing services to taxonomists for standard genome sequencing and annotation.</title>
        <authorList>
            <consortium name="The Broad Institute Genomics Platform"/>
            <consortium name="The Broad Institute Genome Sequencing Center for Infectious Disease"/>
            <person name="Wu L."/>
            <person name="Ma J."/>
        </authorList>
    </citation>
    <scope>NUCLEOTIDE SEQUENCE [LARGE SCALE GENOMIC DNA]</scope>
    <source>
        <strain evidence="8">CCUG 37257</strain>
    </source>
</reference>
<dbReference type="Proteomes" id="UP001595988">
    <property type="component" value="Unassembled WGS sequence"/>
</dbReference>
<keyword evidence="8" id="KW-1185">Reference proteome</keyword>
<evidence type="ECO:0000259" key="6">
    <source>
        <dbReference type="PROSITE" id="PS51094"/>
    </source>
</evidence>
<dbReference type="PROSITE" id="PS51094">
    <property type="entry name" value="PTS_EIIA_TYPE_2"/>
    <property type="match status" value="1"/>
</dbReference>
<keyword evidence="5" id="KW-0598">Phosphotransferase system</keyword>
<dbReference type="EMBL" id="JBHSFT010000002">
    <property type="protein sequence ID" value="MFC4661118.1"/>
    <property type="molecule type" value="Genomic_DNA"/>
</dbReference>
<evidence type="ECO:0000256" key="4">
    <source>
        <dbReference type="ARBA" id="ARBA00022679"/>
    </source>
</evidence>
<proteinExistence type="predicted"/>
<dbReference type="Pfam" id="PF00359">
    <property type="entry name" value="PTS_EIIA_2"/>
    <property type="match status" value="1"/>
</dbReference>
<evidence type="ECO:0000256" key="5">
    <source>
        <dbReference type="ARBA" id="ARBA00022683"/>
    </source>
</evidence>
<evidence type="ECO:0000313" key="7">
    <source>
        <dbReference type="EMBL" id="MFC4661118.1"/>
    </source>
</evidence>
<keyword evidence="2" id="KW-0597">Phosphoprotein</keyword>
<keyword evidence="3 7" id="KW-0762">Sugar transport</keyword>
<evidence type="ECO:0000256" key="3">
    <source>
        <dbReference type="ARBA" id="ARBA00022597"/>
    </source>
</evidence>
<dbReference type="RefSeq" id="WP_289584949.1">
    <property type="nucleotide sequence ID" value="NZ_JBHSFT010000002.1"/>
</dbReference>
<sequence length="156" mass="17212">MEELEIDLSELIDETAIDLKMDVQSKSEAIEKLTDLLISNGAIESKETFLEDVFEREEQGLTGIGNGIAIPHGKSTGVQKTSIAIGRSKNGLEWETLDEEPVQTIILFAVTENDKNNFHLKLLAKIAGALADENVCYQVKNADNANEIIRALQKEN</sequence>
<dbReference type="SUPFAM" id="SSF55804">
    <property type="entry name" value="Phoshotransferase/anion transport protein"/>
    <property type="match status" value="1"/>
</dbReference>
<dbReference type="InterPro" id="IPR002178">
    <property type="entry name" value="PTS_EIIA_type-2_dom"/>
</dbReference>
<gene>
    <name evidence="7" type="ORF">ACFO3P_02640</name>
</gene>